<protein>
    <submittedName>
        <fullName evidence="4">DUF6056 family protein</fullName>
    </submittedName>
</protein>
<dbReference type="Gene3D" id="3.10.20.320">
    <property type="entry name" value="Putative peptidoglycan bound protein (lpxtg motif)"/>
    <property type="match status" value="1"/>
</dbReference>
<comment type="caution">
    <text evidence="4">The sequence shown here is derived from an EMBL/GenBank/DDBJ whole genome shotgun (WGS) entry which is preliminary data.</text>
</comment>
<keyword evidence="1" id="KW-0677">Repeat</keyword>
<feature type="transmembrane region" description="Helical" evidence="2">
    <location>
        <begin position="153"/>
        <end position="169"/>
    </location>
</feature>
<feature type="transmembrane region" description="Helical" evidence="2">
    <location>
        <begin position="125"/>
        <end position="147"/>
    </location>
</feature>
<reference evidence="5" key="1">
    <citation type="journal article" date="2019" name="Int. J. Syst. Evol. Microbiol.">
        <title>The Global Catalogue of Microorganisms (GCM) 10K type strain sequencing project: providing services to taxonomists for standard genome sequencing and annotation.</title>
        <authorList>
            <consortium name="The Broad Institute Genomics Platform"/>
            <consortium name="The Broad Institute Genome Sequencing Center for Infectious Disease"/>
            <person name="Wu L."/>
            <person name="Ma J."/>
        </authorList>
    </citation>
    <scope>NUCLEOTIDE SEQUENCE [LARGE SCALE GENOMIC DNA]</scope>
    <source>
        <strain evidence="5">CCM 8904</strain>
    </source>
</reference>
<keyword evidence="2" id="KW-0472">Membrane</keyword>
<dbReference type="InterPro" id="IPR045691">
    <property type="entry name" value="DUF6056"/>
</dbReference>
<name>A0ABW1R923_9LACO</name>
<sequence length="742" mass="83252">MQQKGRNVARIIGFSILIVFVYLLFKQLNDYTGYSADDYLYHFFFQGEWPTAHPRSIHNFLDLLESIQNHTRINNGRFVAHIGVQLFMQFPKAVYNIANSIVYILVAILIDIHVFGSLKRLRVSYLALTFALMWICLPDFGTSILWLSGGFNYLWVALIYLTFLLPYRFNYHAQHPRLMLLGMVILGFLTGGTNENTAPLTLFVALACTLFDLKNSQLSWKWAGGIAAAASFFIVVMSGANQIANRGHQFQLANLLNQAVTYSGLLILVLLLLIVYLHAQHKSSGHHLVWHTQRTYFAGVIYTVGGLLGIAALVVSPQILSRVFFGPNVYFIIALLTLLYDHAQLRSNAWLTRLLPVVAALVIGFISIPIYDAAVKSNYQSFIYWKTGDTIARYDHAHQIENAKVPGIPPVTDDHNMYLSSTYVTPGKPSKQWFNVWMAKYYGLKSVALDNSVPLVKVPIDRSSLTWQTYQWLNHFHSSVLQAVQPRKVKAATTQMMTATLVYVDEAGQQVGTEPISGNVGTTFDISHASVDGYTTRTGNPQSYTFTAAANQTLTIKVKRAAHWTSAKLLYRVKGTKQLVKTEPITGKVGVPYDLSHVAATGYTNTAKNSQSYTFTDQPNQQVTIWVRPSLQGVTIDYMHGKKRVSQKFVQVKTGAQLKLAAPLGYRLPAKQTTSLTMPAKGLGTLKVPVTQLAFWPRLVANPQHLWLLIGAVIFLIWDQLLAYYQKKHQVLAKSDDKDQQH</sequence>
<evidence type="ECO:0000256" key="1">
    <source>
        <dbReference type="ARBA" id="ARBA00022737"/>
    </source>
</evidence>
<keyword evidence="5" id="KW-1185">Reference proteome</keyword>
<gene>
    <name evidence="4" type="ORF">ACFQGP_02315</name>
</gene>
<evidence type="ECO:0000313" key="4">
    <source>
        <dbReference type="EMBL" id="MFC6169410.1"/>
    </source>
</evidence>
<organism evidence="4 5">
    <name type="scientific">Loigolactobacillus jiayinensis</name>
    <dbReference type="NCBI Taxonomy" id="2486016"/>
    <lineage>
        <taxon>Bacteria</taxon>
        <taxon>Bacillati</taxon>
        <taxon>Bacillota</taxon>
        <taxon>Bacilli</taxon>
        <taxon>Lactobacillales</taxon>
        <taxon>Lactobacillaceae</taxon>
        <taxon>Loigolactobacillus</taxon>
    </lineage>
</organism>
<feature type="transmembrane region" description="Helical" evidence="2">
    <location>
        <begin position="220"/>
        <end position="240"/>
    </location>
</feature>
<dbReference type="EMBL" id="JBHSSL010000018">
    <property type="protein sequence ID" value="MFC6169410.1"/>
    <property type="molecule type" value="Genomic_DNA"/>
</dbReference>
<accession>A0ABW1R923</accession>
<evidence type="ECO:0000259" key="3">
    <source>
        <dbReference type="Pfam" id="PF06458"/>
    </source>
</evidence>
<keyword evidence="2" id="KW-0812">Transmembrane</keyword>
<feature type="transmembrane region" description="Helical" evidence="2">
    <location>
        <begin position="7"/>
        <end position="25"/>
    </location>
</feature>
<feature type="transmembrane region" description="Helical" evidence="2">
    <location>
        <begin position="706"/>
        <end position="725"/>
    </location>
</feature>
<feature type="domain" description="MucBP" evidence="3">
    <location>
        <begin position="577"/>
        <end position="624"/>
    </location>
</feature>
<dbReference type="Proteomes" id="UP001596289">
    <property type="component" value="Unassembled WGS sequence"/>
</dbReference>
<evidence type="ECO:0000256" key="2">
    <source>
        <dbReference type="SAM" id="Phobius"/>
    </source>
</evidence>
<dbReference type="Pfam" id="PF06458">
    <property type="entry name" value="MucBP"/>
    <property type="match status" value="2"/>
</dbReference>
<dbReference type="RefSeq" id="WP_125551317.1">
    <property type="nucleotide sequence ID" value="NZ_JBHSSL010000018.1"/>
</dbReference>
<evidence type="ECO:0000313" key="5">
    <source>
        <dbReference type="Proteomes" id="UP001596289"/>
    </source>
</evidence>
<proteinExistence type="predicted"/>
<feature type="transmembrane region" description="Helical" evidence="2">
    <location>
        <begin position="97"/>
        <end position="118"/>
    </location>
</feature>
<feature type="transmembrane region" description="Helical" evidence="2">
    <location>
        <begin position="319"/>
        <end position="339"/>
    </location>
</feature>
<feature type="transmembrane region" description="Helical" evidence="2">
    <location>
        <begin position="295"/>
        <end position="313"/>
    </location>
</feature>
<dbReference type="Pfam" id="PF19528">
    <property type="entry name" value="DUF6056"/>
    <property type="match status" value="1"/>
</dbReference>
<keyword evidence="2" id="KW-1133">Transmembrane helix</keyword>
<feature type="transmembrane region" description="Helical" evidence="2">
    <location>
        <begin position="351"/>
        <end position="371"/>
    </location>
</feature>
<feature type="domain" description="MucBP" evidence="3">
    <location>
        <begin position="500"/>
        <end position="555"/>
    </location>
</feature>
<dbReference type="InterPro" id="IPR009459">
    <property type="entry name" value="MucBP_dom"/>
</dbReference>
<feature type="transmembrane region" description="Helical" evidence="2">
    <location>
        <begin position="260"/>
        <end position="279"/>
    </location>
</feature>